<protein>
    <submittedName>
        <fullName evidence="1 2">Uncharacterized protein</fullName>
    </submittedName>
</protein>
<dbReference type="AlphaFoldDB" id="A0A072TWY5"/>
<dbReference type="EMBL" id="CM001223">
    <property type="protein sequence ID" value="KEH22014.1"/>
    <property type="molecule type" value="Genomic_DNA"/>
</dbReference>
<evidence type="ECO:0000313" key="2">
    <source>
        <dbReference type="EnsemblPlants" id="KEH22014"/>
    </source>
</evidence>
<reference evidence="2" key="3">
    <citation type="submission" date="2015-04" db="UniProtKB">
        <authorList>
            <consortium name="EnsemblPlants"/>
        </authorList>
    </citation>
    <scope>IDENTIFICATION</scope>
    <source>
        <strain evidence="2">cv. Jemalong A17</strain>
    </source>
</reference>
<gene>
    <name evidence="1" type="ordered locus">MTR_7g029080</name>
</gene>
<evidence type="ECO:0000313" key="3">
    <source>
        <dbReference type="Proteomes" id="UP000002051"/>
    </source>
</evidence>
<dbReference type="EnsemblPlants" id="KEH22014">
    <property type="protein sequence ID" value="KEH22014"/>
    <property type="gene ID" value="MTR_7g029080"/>
</dbReference>
<organism evidence="1 3">
    <name type="scientific">Medicago truncatula</name>
    <name type="common">Barrel medic</name>
    <name type="synonym">Medicago tribuloides</name>
    <dbReference type="NCBI Taxonomy" id="3880"/>
    <lineage>
        <taxon>Eukaryota</taxon>
        <taxon>Viridiplantae</taxon>
        <taxon>Streptophyta</taxon>
        <taxon>Embryophyta</taxon>
        <taxon>Tracheophyta</taxon>
        <taxon>Spermatophyta</taxon>
        <taxon>Magnoliopsida</taxon>
        <taxon>eudicotyledons</taxon>
        <taxon>Gunneridae</taxon>
        <taxon>Pentapetalae</taxon>
        <taxon>rosids</taxon>
        <taxon>fabids</taxon>
        <taxon>Fabales</taxon>
        <taxon>Fabaceae</taxon>
        <taxon>Papilionoideae</taxon>
        <taxon>50 kb inversion clade</taxon>
        <taxon>NPAAA clade</taxon>
        <taxon>Hologalegina</taxon>
        <taxon>IRL clade</taxon>
        <taxon>Trifolieae</taxon>
        <taxon>Medicago</taxon>
    </lineage>
</organism>
<name>A0A072TWY5_MEDTR</name>
<sequence length="73" mass="8340">MDERLRLVILEEDDDDDGEALELGFGKTRFKTYGCATRVKYQNALWQLTAEVLSEPAAANYRGFPRQLTAEEN</sequence>
<keyword evidence="3" id="KW-1185">Reference proteome</keyword>
<evidence type="ECO:0000313" key="1">
    <source>
        <dbReference type="EMBL" id="KEH22014.1"/>
    </source>
</evidence>
<reference evidence="1 3" key="1">
    <citation type="journal article" date="2011" name="Nature">
        <title>The Medicago genome provides insight into the evolution of rhizobial symbioses.</title>
        <authorList>
            <person name="Young N.D."/>
            <person name="Debelle F."/>
            <person name="Oldroyd G.E."/>
            <person name="Geurts R."/>
            <person name="Cannon S.B."/>
            <person name="Udvardi M.K."/>
            <person name="Benedito V.A."/>
            <person name="Mayer K.F."/>
            <person name="Gouzy J."/>
            <person name="Schoof H."/>
            <person name="Van de Peer Y."/>
            <person name="Proost S."/>
            <person name="Cook D.R."/>
            <person name="Meyers B.C."/>
            <person name="Spannagl M."/>
            <person name="Cheung F."/>
            <person name="De Mita S."/>
            <person name="Krishnakumar V."/>
            <person name="Gundlach H."/>
            <person name="Zhou S."/>
            <person name="Mudge J."/>
            <person name="Bharti A.K."/>
            <person name="Murray J.D."/>
            <person name="Naoumkina M.A."/>
            <person name="Rosen B."/>
            <person name="Silverstein K.A."/>
            <person name="Tang H."/>
            <person name="Rombauts S."/>
            <person name="Zhao P.X."/>
            <person name="Zhou P."/>
            <person name="Barbe V."/>
            <person name="Bardou P."/>
            <person name="Bechner M."/>
            <person name="Bellec A."/>
            <person name="Berger A."/>
            <person name="Berges H."/>
            <person name="Bidwell S."/>
            <person name="Bisseling T."/>
            <person name="Choisne N."/>
            <person name="Couloux A."/>
            <person name="Denny R."/>
            <person name="Deshpande S."/>
            <person name="Dai X."/>
            <person name="Doyle J.J."/>
            <person name="Dudez A.M."/>
            <person name="Farmer A.D."/>
            <person name="Fouteau S."/>
            <person name="Franken C."/>
            <person name="Gibelin C."/>
            <person name="Gish J."/>
            <person name="Goldstein S."/>
            <person name="Gonzalez A.J."/>
            <person name="Green P.J."/>
            <person name="Hallab A."/>
            <person name="Hartog M."/>
            <person name="Hua A."/>
            <person name="Humphray S.J."/>
            <person name="Jeong D.H."/>
            <person name="Jing Y."/>
            <person name="Jocker A."/>
            <person name="Kenton S.M."/>
            <person name="Kim D.J."/>
            <person name="Klee K."/>
            <person name="Lai H."/>
            <person name="Lang C."/>
            <person name="Lin S."/>
            <person name="Macmil S.L."/>
            <person name="Magdelenat G."/>
            <person name="Matthews L."/>
            <person name="McCorrison J."/>
            <person name="Monaghan E.L."/>
            <person name="Mun J.H."/>
            <person name="Najar F.Z."/>
            <person name="Nicholson C."/>
            <person name="Noirot C."/>
            <person name="O'Bleness M."/>
            <person name="Paule C.R."/>
            <person name="Poulain J."/>
            <person name="Prion F."/>
            <person name="Qin B."/>
            <person name="Qu C."/>
            <person name="Retzel E.F."/>
            <person name="Riddle C."/>
            <person name="Sallet E."/>
            <person name="Samain S."/>
            <person name="Samson N."/>
            <person name="Sanders I."/>
            <person name="Saurat O."/>
            <person name="Scarpelli C."/>
            <person name="Schiex T."/>
            <person name="Segurens B."/>
            <person name="Severin A.J."/>
            <person name="Sherrier D.J."/>
            <person name="Shi R."/>
            <person name="Sims S."/>
            <person name="Singer S.R."/>
            <person name="Sinharoy S."/>
            <person name="Sterck L."/>
            <person name="Viollet A."/>
            <person name="Wang B.B."/>
            <person name="Wang K."/>
            <person name="Wang M."/>
            <person name="Wang X."/>
            <person name="Warfsmann J."/>
            <person name="Weissenbach J."/>
            <person name="White D.D."/>
            <person name="White J.D."/>
            <person name="Wiley G.B."/>
            <person name="Wincker P."/>
            <person name="Xing Y."/>
            <person name="Yang L."/>
            <person name="Yao Z."/>
            <person name="Ying F."/>
            <person name="Zhai J."/>
            <person name="Zhou L."/>
            <person name="Zuber A."/>
            <person name="Denarie J."/>
            <person name="Dixon R.A."/>
            <person name="May G.D."/>
            <person name="Schwartz D.C."/>
            <person name="Rogers J."/>
            <person name="Quetier F."/>
            <person name="Town C.D."/>
            <person name="Roe B.A."/>
        </authorList>
    </citation>
    <scope>NUCLEOTIDE SEQUENCE [LARGE SCALE GENOMIC DNA]</scope>
    <source>
        <strain evidence="1">A17</strain>
        <strain evidence="2 3">cv. Jemalong A17</strain>
    </source>
</reference>
<dbReference type="HOGENOM" id="CLU_2708587_0_0_1"/>
<proteinExistence type="predicted"/>
<accession>A0A072TWY5</accession>
<dbReference type="Proteomes" id="UP000002051">
    <property type="component" value="Unassembled WGS sequence"/>
</dbReference>
<reference evidence="1 3" key="2">
    <citation type="journal article" date="2014" name="BMC Genomics">
        <title>An improved genome release (version Mt4.0) for the model legume Medicago truncatula.</title>
        <authorList>
            <person name="Tang H."/>
            <person name="Krishnakumar V."/>
            <person name="Bidwell S."/>
            <person name="Rosen B."/>
            <person name="Chan A."/>
            <person name="Zhou S."/>
            <person name="Gentzbittel L."/>
            <person name="Childs K.L."/>
            <person name="Yandell M."/>
            <person name="Gundlach H."/>
            <person name="Mayer K.F."/>
            <person name="Schwartz D.C."/>
            <person name="Town C.D."/>
        </authorList>
    </citation>
    <scope>GENOME REANNOTATION</scope>
    <source>
        <strain evidence="1">A17</strain>
        <strain evidence="2 3">cv. Jemalong A17</strain>
    </source>
</reference>